<dbReference type="Pfam" id="PF00873">
    <property type="entry name" value="ACR_tran"/>
    <property type="match status" value="2"/>
</dbReference>
<organism evidence="2 3">
    <name type="scientific">Rhodopirellula baltica SH28</name>
    <dbReference type="NCBI Taxonomy" id="993517"/>
    <lineage>
        <taxon>Bacteria</taxon>
        <taxon>Pseudomonadati</taxon>
        <taxon>Planctomycetota</taxon>
        <taxon>Planctomycetia</taxon>
        <taxon>Pirellulales</taxon>
        <taxon>Pirellulaceae</taxon>
        <taxon>Rhodopirellula</taxon>
    </lineage>
</organism>
<evidence type="ECO:0000313" key="2">
    <source>
        <dbReference type="EMBL" id="EKK00410.1"/>
    </source>
</evidence>
<dbReference type="PRINTS" id="PR00702">
    <property type="entry name" value="ACRIFLAVINRP"/>
</dbReference>
<dbReference type="Gene3D" id="3.30.70.1430">
    <property type="entry name" value="Multidrug efflux transporter AcrB pore domain"/>
    <property type="match status" value="2"/>
</dbReference>
<dbReference type="GO" id="GO:0042910">
    <property type="term" value="F:xenobiotic transmembrane transporter activity"/>
    <property type="evidence" value="ECO:0007669"/>
    <property type="project" value="TreeGrafter"/>
</dbReference>
<feature type="transmembrane region" description="Helical" evidence="1">
    <location>
        <begin position="1080"/>
        <end position="1102"/>
    </location>
</feature>
<dbReference type="SUPFAM" id="SSF82866">
    <property type="entry name" value="Multidrug efflux transporter AcrB transmembrane domain"/>
    <property type="match status" value="2"/>
</dbReference>
<feature type="transmembrane region" description="Helical" evidence="1">
    <location>
        <begin position="992"/>
        <end position="1016"/>
    </location>
</feature>
<feature type="transmembrane region" description="Helical" evidence="1">
    <location>
        <begin position="495"/>
        <end position="513"/>
    </location>
</feature>
<keyword evidence="1" id="KW-1133">Transmembrane helix</keyword>
<dbReference type="EMBL" id="AMCW01000120">
    <property type="protein sequence ID" value="EKK00410.1"/>
    <property type="molecule type" value="Genomic_DNA"/>
</dbReference>
<dbReference type="Gene3D" id="3.30.70.1440">
    <property type="entry name" value="Multidrug efflux transporter AcrB pore domain"/>
    <property type="match status" value="1"/>
</dbReference>
<keyword evidence="1" id="KW-0472">Membrane</keyword>
<protein>
    <submittedName>
        <fullName evidence="2">Transporter, AcrB/D/F family</fullName>
    </submittedName>
</protein>
<evidence type="ECO:0000313" key="3">
    <source>
        <dbReference type="Proteomes" id="UP000007993"/>
    </source>
</evidence>
<feature type="transmembrane region" description="Helical" evidence="1">
    <location>
        <begin position="940"/>
        <end position="959"/>
    </location>
</feature>
<proteinExistence type="predicted"/>
<reference evidence="2 3" key="1">
    <citation type="journal article" date="2013" name="Mar. Genomics">
        <title>Expression of sulfatases in Rhodopirellula baltica and the diversity of sulfatases in the genus Rhodopirellula.</title>
        <authorList>
            <person name="Wegner C.E."/>
            <person name="Richter-Heitmann T."/>
            <person name="Klindworth A."/>
            <person name="Klockow C."/>
            <person name="Richter M."/>
            <person name="Achstetter T."/>
            <person name="Glockner F.O."/>
            <person name="Harder J."/>
        </authorList>
    </citation>
    <scope>NUCLEOTIDE SEQUENCE [LARGE SCALE GENOMIC DNA]</scope>
    <source>
        <strain evidence="2 3">SH28</strain>
    </source>
</reference>
<dbReference type="GO" id="GO:0005886">
    <property type="term" value="C:plasma membrane"/>
    <property type="evidence" value="ECO:0007669"/>
    <property type="project" value="TreeGrafter"/>
</dbReference>
<dbReference type="SUPFAM" id="SSF82693">
    <property type="entry name" value="Multidrug efflux transporter AcrB pore domain, PN1, PN2, PC1 and PC2 subdomains"/>
    <property type="match status" value="2"/>
</dbReference>
<sequence>MNRLPAFAVARPTVVIAFVMMFVCWGIIAALTMPRREDPEFTLKICVVSARWPGASAEKMEELVTDPLEEAIDGMEEVRLIRSTSSSEQSVIFVELEEWLPGAKIDDAWDRVRARVENVPMPDPSVVPFVNDEFADTSVILFAVHQQPTDGSDSIDPAFVYTDRELDIYSERIRDALRLLPGVAKVERHGVREEAIYVETDERNCSQLELTIDQIADLAQAQNIVEPGGRIDAGDGRFFVKPAGEVNALAEINRLVVSGVPSRGGVNPIHLEDLGLRVRRGYVDPPTRICRYGDVHLEATANVVAVQMKSGANIVDICSSAKQRIVELRNSGELPPDLAVPIISDQSDSVNQRLREVVMNIISAIVIVVVVVYLVVGFRTAAVMAANIPFVVLTSLAIVTLFGVQLEQMSLASMIISLGLLVDNAVQICDQARTNQIAGMPPKEAAVQGAQTLGKSMLNGTLTTIAAFVPMLIAMDGVNREFIYSLPTTLSVMLAVSWVLAMTFCVILAAWFIRPPKDPSKPTAPLPWLMGKLSSSRWGRRFGSHRTTASSSELPAGESELAPQATATDGIFFRLYGSSLRWALRHRFITIAAAFGALLATTQLPISAEFFPLTQRNQFAVEVWLPESSSIAQTDELAREVEDMIRRCSVFHDEDGNQKERLLNMRTMVGGGGARWYLSWEPEALKPNFAEILIQTTDGKLTHEFAEKLRHVIAHGDPDLGLQPIVGARVVPIELLLGPPADPVVLRVVGNGFANMKTLRNAADRIKKMVNSNPDTISLSDSWGASSQELYVDVESDRANLARVSNTEVAKTLDTYFSGRLLTYYREGEHQIPVYFRLEPDSRSLSSIANAHVETSQGKLPLASIASIVPQWRPALIDRRDGNRTIEVRSQVKVGASGNDITTGVFSSPEMKALQAELPDGYKVEVGGALEESQKAQIKMLKSFGMSFVAIIILLIVQFNSLFRTSIIVATLPLALAGALLGLWLTNSAFGFMPQLGVLALFGIVLNAAILFVEFADMSVSESNSKQMSDTDATEEFQNAIVSAGQQRLTAIFLTTATTAGGLVPLALDGGPLWEGMAWLLVSGLSFATLLTLIVVPVLYSLGRRWSPS</sequence>
<comment type="caution">
    <text evidence="2">The sequence shown here is derived from an EMBL/GenBank/DDBJ whole genome shotgun (WGS) entry which is preliminary data.</text>
</comment>
<feature type="transmembrane region" description="Helical" evidence="1">
    <location>
        <begin position="1049"/>
        <end position="1068"/>
    </location>
</feature>
<accession>K5CAT2</accession>
<dbReference type="Gene3D" id="3.30.70.1320">
    <property type="entry name" value="Multidrug efflux transporter AcrB pore domain like"/>
    <property type="match status" value="1"/>
</dbReference>
<dbReference type="AlphaFoldDB" id="K5CAT2"/>
<dbReference type="PANTHER" id="PTHR32063">
    <property type="match status" value="1"/>
</dbReference>
<feature type="transmembrane region" description="Helical" evidence="1">
    <location>
        <begin position="357"/>
        <end position="376"/>
    </location>
</feature>
<dbReference type="Gene3D" id="3.30.2090.10">
    <property type="entry name" value="Multidrug efflux transporter AcrB TolC docking domain, DN and DC subdomains"/>
    <property type="match status" value="2"/>
</dbReference>
<name>K5CAT2_RHOBT</name>
<evidence type="ECO:0000256" key="1">
    <source>
        <dbReference type="SAM" id="Phobius"/>
    </source>
</evidence>
<feature type="transmembrane region" description="Helical" evidence="1">
    <location>
        <begin position="457"/>
        <end position="475"/>
    </location>
</feature>
<feature type="transmembrane region" description="Helical" evidence="1">
    <location>
        <begin position="12"/>
        <end position="31"/>
    </location>
</feature>
<gene>
    <name evidence="2" type="ORF">RBSH_04137</name>
</gene>
<dbReference type="Proteomes" id="UP000007993">
    <property type="component" value="Unassembled WGS sequence"/>
</dbReference>
<dbReference type="PATRIC" id="fig|993517.3.peg.4492"/>
<dbReference type="RefSeq" id="WP_007333701.1">
    <property type="nucleotide sequence ID" value="NZ_AMCW01000120.1"/>
</dbReference>
<feature type="transmembrane region" description="Helical" evidence="1">
    <location>
        <begin position="382"/>
        <end position="404"/>
    </location>
</feature>
<dbReference type="PANTHER" id="PTHR32063:SF18">
    <property type="entry name" value="CATION EFFLUX SYSTEM PROTEIN"/>
    <property type="match status" value="1"/>
</dbReference>
<keyword evidence="1" id="KW-0812">Transmembrane</keyword>
<dbReference type="Gene3D" id="1.20.1640.10">
    <property type="entry name" value="Multidrug efflux transporter AcrB transmembrane domain"/>
    <property type="match status" value="2"/>
</dbReference>
<dbReference type="InterPro" id="IPR027463">
    <property type="entry name" value="AcrB_DN_DC_subdom"/>
</dbReference>
<dbReference type="InterPro" id="IPR001036">
    <property type="entry name" value="Acrflvin-R"/>
</dbReference>
<dbReference type="SUPFAM" id="SSF82714">
    <property type="entry name" value="Multidrug efflux transporter AcrB TolC docking domain, DN and DC subdomains"/>
    <property type="match status" value="2"/>
</dbReference>
<feature type="transmembrane region" description="Helical" evidence="1">
    <location>
        <begin position="966"/>
        <end position="986"/>
    </location>
</feature>